<evidence type="ECO:0000313" key="2">
    <source>
        <dbReference type="EMBL" id="GGH93340.1"/>
    </source>
</evidence>
<dbReference type="RefSeq" id="WP_155136873.1">
    <property type="nucleotide sequence ID" value="NZ_BMGZ01000001.1"/>
</dbReference>
<feature type="signal peptide" evidence="1">
    <location>
        <begin position="1"/>
        <end position="22"/>
    </location>
</feature>
<evidence type="ECO:0000313" key="5">
    <source>
        <dbReference type="Proteomes" id="UP000818603"/>
    </source>
</evidence>
<reference evidence="3 5" key="2">
    <citation type="submission" date="2020-02" db="EMBL/GenBank/DDBJ databases">
        <title>Genome sequence of Parvularcula flava strain NH6-79.</title>
        <authorList>
            <person name="Abdul Karim M.H."/>
            <person name="Lam M.Q."/>
            <person name="Chen S.J."/>
            <person name="Yahya A."/>
            <person name="Shahir S."/>
            <person name="Shamsir M.S."/>
            <person name="Chong C.S."/>
        </authorList>
    </citation>
    <scope>NUCLEOTIDE SEQUENCE [LARGE SCALE GENOMIC DNA]</scope>
    <source>
        <strain evidence="3 5">NH6-79</strain>
    </source>
</reference>
<dbReference type="EMBL" id="VCJR02000001">
    <property type="protein sequence ID" value="NHK26764.1"/>
    <property type="molecule type" value="Genomic_DNA"/>
</dbReference>
<proteinExistence type="predicted"/>
<evidence type="ECO:0000256" key="1">
    <source>
        <dbReference type="SAM" id="SignalP"/>
    </source>
</evidence>
<sequence>MKTGIFRRTLLASACASLFVVAGCGNDDEGEGTRAGSAVENAAGAALIDITAGSPIDKPFRISDADSGDLARFNALMDSADEAPFQVGNAAFDDNLGALVLTDISNTEDGRVFTIGRAELFDVNFDYLEALRAEETVTGLQEVFRKVRLYDVSLFGHEDLDFDGTIDVAAVEFDRMQMDSAMAGEDPLSGEGFSLDGFFVKELVAEGVGDDTASIGFSVDDLRLSDLARGAMGPMMFKNLEYTIEQDVEAMMAEVESAEGAAGPMAMLTNSPFRNMFFPAEQRIVMSAGKWDGMNLSGLLDAAANEELPPIDEEGLLSFGKFEAADMESWINGKRYAYTEYTMMEPVEFAWLIPSKIRATSRGSVADMTALVDESETEMLGILREHGLDELPSEGEFLWTYDPDKGAAAMSYDVDMPGFAAIDANYAVSGLTLKQIDTAITTQNPLVLAALAIDGMTIRLDDEKLLDGIMAIAAHETDQTPEELRESLPALIALGSSQASQIVPEVEDYAASLTAFVIEGGTLEIAIAPESPVPLMTLGLLSQTSPQMIPSTLALTVTHEE</sequence>
<reference evidence="2" key="3">
    <citation type="submission" date="2020-09" db="EMBL/GenBank/DDBJ databases">
        <authorList>
            <person name="Sun Q."/>
            <person name="Zhou Y."/>
        </authorList>
    </citation>
    <scope>NUCLEOTIDE SEQUENCE</scope>
    <source>
        <strain evidence="2">CGMCC 1.14984</strain>
    </source>
</reference>
<keyword evidence="5" id="KW-1185">Reference proteome</keyword>
<keyword evidence="1" id="KW-0732">Signal</keyword>
<dbReference type="EMBL" id="BMGZ01000001">
    <property type="protein sequence ID" value="GGH93340.1"/>
    <property type="molecule type" value="Genomic_DNA"/>
</dbReference>
<accession>A0A8J3A0N1</accession>
<protein>
    <recommendedName>
        <fullName evidence="6">Lipoprotein</fullName>
    </recommendedName>
</protein>
<evidence type="ECO:0008006" key="6">
    <source>
        <dbReference type="Google" id="ProtNLM"/>
    </source>
</evidence>
<reference evidence="2" key="1">
    <citation type="journal article" date="2014" name="Int. J. Syst. Evol. Microbiol.">
        <title>Complete genome sequence of Corynebacterium casei LMG S-19264T (=DSM 44701T), isolated from a smear-ripened cheese.</title>
        <authorList>
            <consortium name="US DOE Joint Genome Institute (JGI-PGF)"/>
            <person name="Walter F."/>
            <person name="Albersmeier A."/>
            <person name="Kalinowski J."/>
            <person name="Ruckert C."/>
        </authorList>
    </citation>
    <scope>NUCLEOTIDE SEQUENCE</scope>
    <source>
        <strain evidence="2">CGMCC 1.14984</strain>
    </source>
</reference>
<evidence type="ECO:0000313" key="3">
    <source>
        <dbReference type="EMBL" id="NHK26764.1"/>
    </source>
</evidence>
<dbReference type="Proteomes" id="UP000818603">
    <property type="component" value="Unassembled WGS sequence"/>
</dbReference>
<feature type="chain" id="PRO_5035246197" description="Lipoprotein" evidence="1">
    <location>
        <begin position="23"/>
        <end position="561"/>
    </location>
</feature>
<dbReference type="PROSITE" id="PS51257">
    <property type="entry name" value="PROKAR_LIPOPROTEIN"/>
    <property type="match status" value="1"/>
</dbReference>
<dbReference type="Proteomes" id="UP000621856">
    <property type="component" value="Unassembled WGS sequence"/>
</dbReference>
<dbReference type="AlphaFoldDB" id="A0A8J3A0N1"/>
<gene>
    <name evidence="3" type="ORF">FF098_002430</name>
    <name evidence="2" type="ORF">GCM10011355_04950</name>
</gene>
<comment type="caution">
    <text evidence="2">The sequence shown here is derived from an EMBL/GenBank/DDBJ whole genome shotgun (WGS) entry which is preliminary data.</text>
</comment>
<evidence type="ECO:0000313" key="4">
    <source>
        <dbReference type="Proteomes" id="UP000621856"/>
    </source>
</evidence>
<name>A0A8J3A0N1_9PROT</name>
<organism evidence="2 4">
    <name type="scientific">Aquisalinus luteolus</name>
    <dbReference type="NCBI Taxonomy" id="1566827"/>
    <lineage>
        <taxon>Bacteria</taxon>
        <taxon>Pseudomonadati</taxon>
        <taxon>Pseudomonadota</taxon>
        <taxon>Alphaproteobacteria</taxon>
        <taxon>Parvularculales</taxon>
        <taxon>Parvularculaceae</taxon>
        <taxon>Aquisalinus</taxon>
    </lineage>
</organism>